<dbReference type="AlphaFoldDB" id="A0A940S3Y0"/>
<accession>A0A940S3Y0</accession>
<proteinExistence type="predicted"/>
<comment type="caution">
    <text evidence="2">The sequence shown here is derived from an EMBL/GenBank/DDBJ whole genome shotgun (WGS) entry which is preliminary data.</text>
</comment>
<sequence>MFYRWHGHCCKSDGSIPLQANEEATMASKMMTLAIGAFALLGTAVSANAALISANSSLSFTGVANCTASACTIVDSNISPLSNSTLNVATGSYSTVGFQNGQGANLNSFTYNPFSAFVPYTAFSGINSDLGALNRSASFQATGLVSAERTAVGALFITNIVFSGIARLEGFDPTPGLYAFTANQFGQFSGTFSSTSTITPVPEPASMALLGAGLLGLGFVRRRGAKKSANTMAA</sequence>
<gene>
    <name evidence="2" type="ORF">J5Y10_07985</name>
</gene>
<dbReference type="InterPro" id="IPR013424">
    <property type="entry name" value="Ice-binding_C"/>
</dbReference>
<keyword evidence="3" id="KW-1185">Reference proteome</keyword>
<organism evidence="2 3">
    <name type="scientific">Roseomonas indoligenes</name>
    <dbReference type="NCBI Taxonomy" id="2820811"/>
    <lineage>
        <taxon>Bacteria</taxon>
        <taxon>Pseudomonadati</taxon>
        <taxon>Pseudomonadota</taxon>
        <taxon>Alphaproteobacteria</taxon>
        <taxon>Acetobacterales</taxon>
        <taxon>Roseomonadaceae</taxon>
        <taxon>Roseomonas</taxon>
    </lineage>
</organism>
<evidence type="ECO:0000313" key="2">
    <source>
        <dbReference type="EMBL" id="MBP0492716.1"/>
    </source>
</evidence>
<evidence type="ECO:0000313" key="3">
    <source>
        <dbReference type="Proteomes" id="UP000677537"/>
    </source>
</evidence>
<evidence type="ECO:0000259" key="1">
    <source>
        <dbReference type="Pfam" id="PF07589"/>
    </source>
</evidence>
<dbReference type="NCBIfam" id="TIGR02595">
    <property type="entry name" value="PEP_CTERM"/>
    <property type="match status" value="1"/>
</dbReference>
<protein>
    <submittedName>
        <fullName evidence="2">PEP-CTERM sorting domain-containing protein</fullName>
    </submittedName>
</protein>
<dbReference type="Proteomes" id="UP000677537">
    <property type="component" value="Unassembled WGS sequence"/>
</dbReference>
<dbReference type="Pfam" id="PF07589">
    <property type="entry name" value="PEP-CTERM"/>
    <property type="match status" value="1"/>
</dbReference>
<feature type="domain" description="Ice-binding protein C-terminal" evidence="1">
    <location>
        <begin position="200"/>
        <end position="222"/>
    </location>
</feature>
<name>A0A940S3Y0_9PROT</name>
<reference evidence="2" key="1">
    <citation type="submission" date="2021-03" db="EMBL/GenBank/DDBJ databases">
        <authorList>
            <person name="So Y."/>
        </authorList>
    </citation>
    <scope>NUCLEOTIDE SEQUENCE</scope>
    <source>
        <strain evidence="2">SG15</strain>
    </source>
</reference>
<dbReference type="EMBL" id="JAGIZA010000004">
    <property type="protein sequence ID" value="MBP0492716.1"/>
    <property type="molecule type" value="Genomic_DNA"/>
</dbReference>